<keyword evidence="1" id="KW-0175">Coiled coil</keyword>
<evidence type="ECO:0000313" key="3">
    <source>
        <dbReference type="Proteomes" id="UP000319342"/>
    </source>
</evidence>
<organism evidence="2 3">
    <name type="scientific">Rohdeia mirabilis</name>
    <dbReference type="NCBI Taxonomy" id="2528008"/>
    <lineage>
        <taxon>Bacteria</taxon>
        <taxon>Pseudomonadati</taxon>
        <taxon>Planctomycetota</taxon>
        <taxon>Planctomycetia</taxon>
        <taxon>Planctomycetia incertae sedis</taxon>
        <taxon>Rohdeia</taxon>
    </lineage>
</organism>
<dbReference type="Proteomes" id="UP000319342">
    <property type="component" value="Chromosome"/>
</dbReference>
<gene>
    <name evidence="2" type="ORF">Pla163_02930</name>
</gene>
<proteinExistence type="predicted"/>
<feature type="coiled-coil region" evidence="1">
    <location>
        <begin position="88"/>
        <end position="130"/>
    </location>
</feature>
<name>A0A518CVE3_9BACT</name>
<evidence type="ECO:0000256" key="1">
    <source>
        <dbReference type="SAM" id="Coils"/>
    </source>
</evidence>
<reference evidence="2 3" key="1">
    <citation type="submission" date="2019-02" db="EMBL/GenBank/DDBJ databases">
        <title>Deep-cultivation of Planctomycetes and their phenomic and genomic characterization uncovers novel biology.</title>
        <authorList>
            <person name="Wiegand S."/>
            <person name="Jogler M."/>
            <person name="Boedeker C."/>
            <person name="Pinto D."/>
            <person name="Vollmers J."/>
            <person name="Rivas-Marin E."/>
            <person name="Kohn T."/>
            <person name="Peeters S.H."/>
            <person name="Heuer A."/>
            <person name="Rast P."/>
            <person name="Oberbeckmann S."/>
            <person name="Bunk B."/>
            <person name="Jeske O."/>
            <person name="Meyerdierks A."/>
            <person name="Storesund J.E."/>
            <person name="Kallscheuer N."/>
            <person name="Luecker S."/>
            <person name="Lage O.M."/>
            <person name="Pohl T."/>
            <person name="Merkel B.J."/>
            <person name="Hornburger P."/>
            <person name="Mueller R.-W."/>
            <person name="Bruemmer F."/>
            <person name="Labrenz M."/>
            <person name="Spormann A.M."/>
            <person name="Op den Camp H."/>
            <person name="Overmann J."/>
            <person name="Amann R."/>
            <person name="Jetten M.S.M."/>
            <person name="Mascher T."/>
            <person name="Medema M.H."/>
            <person name="Devos D.P."/>
            <person name="Kaster A.-K."/>
            <person name="Ovreas L."/>
            <person name="Rohde M."/>
            <person name="Galperin M.Y."/>
            <person name="Jogler C."/>
        </authorList>
    </citation>
    <scope>NUCLEOTIDE SEQUENCE [LARGE SCALE GENOMIC DNA]</scope>
    <source>
        <strain evidence="2 3">Pla163</strain>
    </source>
</reference>
<evidence type="ECO:0000313" key="2">
    <source>
        <dbReference type="EMBL" id="QDU83195.1"/>
    </source>
</evidence>
<dbReference type="AlphaFoldDB" id="A0A518CVE3"/>
<dbReference type="EMBL" id="CP036290">
    <property type="protein sequence ID" value="QDU83195.1"/>
    <property type="molecule type" value="Genomic_DNA"/>
</dbReference>
<protein>
    <submittedName>
        <fullName evidence="2">Uncharacterized protein</fullName>
    </submittedName>
</protein>
<keyword evidence="3" id="KW-1185">Reference proteome</keyword>
<sequence>MEFWPRAEALARGSQKGHVVERLPLGPTCTGAMKHHAIATTVLAATLPLFALTGCSSDAEALEGAGEHTERAWDDLTDYTADQYDAFADSTRDALSALKERAESAQDSSSDAFEERIAALEQKLEEMGDATGDAWRDARDAVVDGLERLGDDIDGALDS</sequence>
<accession>A0A518CVE3</accession>